<evidence type="ECO:0000256" key="11">
    <source>
        <dbReference type="ARBA" id="ARBA00023002"/>
    </source>
</evidence>
<accession>A0A3P3U520</accession>
<dbReference type="GO" id="GO:0106430">
    <property type="term" value="F:dihydroorotate dehydrogenase (quinone) activity"/>
    <property type="evidence" value="ECO:0007669"/>
    <property type="project" value="UniProtKB-EC"/>
</dbReference>
<dbReference type="PANTHER" id="PTHR48109:SF4">
    <property type="entry name" value="DIHYDROOROTATE DEHYDROGENASE (QUINONE), MITOCHONDRIAL"/>
    <property type="match status" value="1"/>
</dbReference>
<comment type="cofactor">
    <cofactor evidence="15">
        <name>FMN</name>
        <dbReference type="ChEBI" id="CHEBI:58210"/>
    </cofactor>
    <text evidence="15">Binds 1 FMN per subunit.</text>
</comment>
<dbReference type="HAMAP" id="MF_00225">
    <property type="entry name" value="DHO_dh_type2"/>
    <property type="match status" value="1"/>
</dbReference>
<reference evidence="17 18" key="1">
    <citation type="submission" date="2018-11" db="EMBL/GenBank/DDBJ databases">
        <title>Genome sequencing of Paenibacillus sp. KCOM 3021 (= ChDC PVNT-B20).</title>
        <authorList>
            <person name="Kook J.-K."/>
            <person name="Park S.-N."/>
            <person name="Lim Y.K."/>
        </authorList>
    </citation>
    <scope>NUCLEOTIDE SEQUENCE [LARGE SCALE GENOMIC DNA]</scope>
    <source>
        <strain evidence="17 18">KCOM 3021</strain>
    </source>
</reference>
<dbReference type="GO" id="GO:0005886">
    <property type="term" value="C:plasma membrane"/>
    <property type="evidence" value="ECO:0007669"/>
    <property type="project" value="UniProtKB-SubCell"/>
</dbReference>
<dbReference type="InterPro" id="IPR001295">
    <property type="entry name" value="Dihydroorotate_DH_CS"/>
</dbReference>
<dbReference type="InterPro" id="IPR050074">
    <property type="entry name" value="DHO_dehydrogenase"/>
</dbReference>
<dbReference type="PROSITE" id="PS00911">
    <property type="entry name" value="DHODEHASE_1"/>
    <property type="match status" value="1"/>
</dbReference>
<comment type="pathway">
    <text evidence="5 15">Pyrimidine metabolism; UMP biosynthesis via de novo pathway; orotate from (S)-dihydroorotate (quinone route): step 1/1.</text>
</comment>
<feature type="binding site" evidence="15">
    <location>
        <position position="105"/>
    </location>
    <ligand>
        <name>FMN</name>
        <dbReference type="ChEBI" id="CHEBI:58210"/>
    </ligand>
</feature>
<evidence type="ECO:0000256" key="1">
    <source>
        <dbReference type="ARBA" id="ARBA00003125"/>
    </source>
</evidence>
<feature type="binding site" evidence="15">
    <location>
        <position position="265"/>
    </location>
    <ligand>
        <name>FMN</name>
        <dbReference type="ChEBI" id="CHEBI:58210"/>
    </ligand>
</feature>
<dbReference type="GO" id="GO:0005737">
    <property type="term" value="C:cytoplasm"/>
    <property type="evidence" value="ECO:0007669"/>
    <property type="project" value="InterPro"/>
</dbReference>
<keyword evidence="8 15" id="KW-0285">Flavoprotein</keyword>
<evidence type="ECO:0000256" key="4">
    <source>
        <dbReference type="ARBA" id="ARBA00004715"/>
    </source>
</evidence>
<feature type="binding site" evidence="15">
    <location>
        <position position="192"/>
    </location>
    <ligand>
        <name>FMN</name>
        <dbReference type="ChEBI" id="CHEBI:58210"/>
    </ligand>
</feature>
<evidence type="ECO:0000256" key="9">
    <source>
        <dbReference type="ARBA" id="ARBA00022643"/>
    </source>
</evidence>
<feature type="binding site" evidence="15">
    <location>
        <begin position="81"/>
        <end position="85"/>
    </location>
    <ligand>
        <name>FMN</name>
        <dbReference type="ChEBI" id="CHEBI:58210"/>
    </ligand>
</feature>
<evidence type="ECO:0000256" key="5">
    <source>
        <dbReference type="ARBA" id="ARBA00005161"/>
    </source>
</evidence>
<dbReference type="SUPFAM" id="SSF51395">
    <property type="entry name" value="FMN-linked oxidoreductases"/>
    <property type="match status" value="1"/>
</dbReference>
<dbReference type="PANTHER" id="PTHR48109">
    <property type="entry name" value="DIHYDROOROTATE DEHYDROGENASE (QUINONE), MITOCHONDRIAL-RELATED"/>
    <property type="match status" value="1"/>
</dbReference>
<dbReference type="NCBIfam" id="NF003652">
    <property type="entry name" value="PRK05286.2-5"/>
    <property type="match status" value="1"/>
</dbReference>
<comment type="function">
    <text evidence="2">Catalyzes the conversion of dihydroorotate to orotate with NAD(+) as electron acceptor.</text>
</comment>
<feature type="active site" description="Nucleophile" evidence="15">
    <location>
        <position position="195"/>
    </location>
</feature>
<dbReference type="Gene3D" id="3.20.20.70">
    <property type="entry name" value="Aldolase class I"/>
    <property type="match status" value="1"/>
</dbReference>
<feature type="binding site" evidence="15">
    <location>
        <position position="192"/>
    </location>
    <ligand>
        <name>substrate</name>
    </ligand>
</feature>
<comment type="catalytic activity">
    <reaction evidence="14">
        <text>(S)-dihydroorotate + NAD(+) = orotate + NADH + H(+)</text>
        <dbReference type="Rhea" id="RHEA:13513"/>
        <dbReference type="ChEBI" id="CHEBI:15378"/>
        <dbReference type="ChEBI" id="CHEBI:30839"/>
        <dbReference type="ChEBI" id="CHEBI:30864"/>
        <dbReference type="ChEBI" id="CHEBI:57540"/>
        <dbReference type="ChEBI" id="CHEBI:57945"/>
        <dbReference type="EC" id="1.3.1.14"/>
    </reaction>
</comment>
<keyword evidence="11 15" id="KW-0560">Oxidoreductase</keyword>
<comment type="subunit">
    <text evidence="7">Heterotetramer of 2 PyrK and 2 PyrD type B subunits.</text>
</comment>
<gene>
    <name evidence="15" type="primary">pyrD</name>
    <name evidence="17" type="ORF">EHV15_19220</name>
</gene>
<feature type="binding site" evidence="15">
    <location>
        <position position="237"/>
    </location>
    <ligand>
        <name>FMN</name>
        <dbReference type="ChEBI" id="CHEBI:58210"/>
    </ligand>
</feature>
<evidence type="ECO:0000259" key="16">
    <source>
        <dbReference type="Pfam" id="PF01180"/>
    </source>
</evidence>
<dbReference type="Pfam" id="PF01180">
    <property type="entry name" value="DHO_dh"/>
    <property type="match status" value="1"/>
</dbReference>
<evidence type="ECO:0000256" key="6">
    <source>
        <dbReference type="ARBA" id="ARBA00005359"/>
    </source>
</evidence>
<keyword evidence="12 15" id="KW-0472">Membrane</keyword>
<name>A0A3P3U520_9BACL</name>
<dbReference type="GO" id="GO:0006207">
    <property type="term" value="P:'de novo' pyrimidine nucleobase biosynthetic process"/>
    <property type="evidence" value="ECO:0007669"/>
    <property type="project" value="UniProtKB-UniRule"/>
</dbReference>
<dbReference type="OrthoDB" id="9802377at2"/>
<dbReference type="UniPathway" id="UPA00070">
    <property type="reaction ID" value="UER00945"/>
</dbReference>
<dbReference type="InterPro" id="IPR013785">
    <property type="entry name" value="Aldolase_TIM"/>
</dbReference>
<keyword evidence="10 15" id="KW-0665">Pyrimidine biosynthesis</keyword>
<protein>
    <recommendedName>
        <fullName evidence="15">Dihydroorotate dehydrogenase (quinone)</fullName>
        <ecNumber evidence="15">1.3.5.2</ecNumber>
    </recommendedName>
    <alternativeName>
        <fullName evidence="15">DHOdehase</fullName>
        <shortName evidence="15">DHOD</shortName>
        <shortName evidence="15">DHODase</shortName>
    </alternativeName>
    <alternativeName>
        <fullName evidence="15">Dihydroorotate oxidase</fullName>
    </alternativeName>
</protein>
<evidence type="ECO:0000256" key="13">
    <source>
        <dbReference type="ARBA" id="ARBA00048639"/>
    </source>
</evidence>
<sequence>MHRKQRSEWTNNVLYRLLGKPVFFRMDPENAHHLVINSLHNAAKIPGALTLMRGMYGVPEVPELATDLFGIHFPSPVGLAAGLDKNADAVEGFSAIGFGFMEVGTVTPVGQPGNDRPRLFRLPPEEALINRMGFNNHGTEEMTARLRALKQRPIPVAVNIGKNKTTPNEEAFRDYEKCISALYPYADFFVVNISSPNTPDLRNLQHGDELSALLQAVTNQMAAEARKHGASKAVLVKIAPDVSDLELEFMIDTIEKSGVSGLIATNTTVSREGIHHKNAKETGGLSGKPLAARSTEIVSRVYRQTGGKLPIIGSGGIFSVADAYDKIRAGASLVEIYTALIYEGPEINRKLHRGLRELLARDGFNHISEAVGADHR</sequence>
<dbReference type="EMBL" id="RRCN01000001">
    <property type="protein sequence ID" value="RRJ64816.1"/>
    <property type="molecule type" value="Genomic_DNA"/>
</dbReference>
<dbReference type="AlphaFoldDB" id="A0A3P3U520"/>
<evidence type="ECO:0000313" key="17">
    <source>
        <dbReference type="EMBL" id="RRJ64816.1"/>
    </source>
</evidence>
<dbReference type="NCBIfam" id="NF003645">
    <property type="entry name" value="PRK05286.1-2"/>
    <property type="match status" value="1"/>
</dbReference>
<comment type="similarity">
    <text evidence="6 15">Belongs to the dihydroorotate dehydrogenase family. Type 2 subfamily.</text>
</comment>
<feature type="binding site" evidence="15">
    <location>
        <begin position="337"/>
        <end position="338"/>
    </location>
    <ligand>
        <name>FMN</name>
        <dbReference type="ChEBI" id="CHEBI:58210"/>
    </ligand>
</feature>
<keyword evidence="15" id="KW-1003">Cell membrane</keyword>
<dbReference type="InterPro" id="IPR005720">
    <property type="entry name" value="Dihydroorotate_DH_cat"/>
</dbReference>
<proteinExistence type="inferred from homology"/>
<comment type="caution">
    <text evidence="17">The sequence shown here is derived from an EMBL/GenBank/DDBJ whole genome shotgun (WGS) entry which is preliminary data.</text>
</comment>
<evidence type="ECO:0000256" key="12">
    <source>
        <dbReference type="ARBA" id="ARBA00023136"/>
    </source>
</evidence>
<feature type="binding site" evidence="15">
    <location>
        <position position="85"/>
    </location>
    <ligand>
        <name>substrate</name>
    </ligand>
</feature>
<evidence type="ECO:0000256" key="3">
    <source>
        <dbReference type="ARBA" id="ARBA00004370"/>
    </source>
</evidence>
<feature type="binding site" evidence="15">
    <location>
        <position position="159"/>
    </location>
    <ligand>
        <name>FMN</name>
        <dbReference type="ChEBI" id="CHEBI:58210"/>
    </ligand>
</feature>
<feature type="binding site" evidence="15">
    <location>
        <position position="287"/>
    </location>
    <ligand>
        <name>FMN</name>
        <dbReference type="ChEBI" id="CHEBI:58210"/>
    </ligand>
</feature>
<dbReference type="GO" id="GO:0044205">
    <property type="term" value="P:'de novo' UMP biosynthetic process"/>
    <property type="evidence" value="ECO:0007669"/>
    <property type="project" value="UniProtKB-UniRule"/>
</dbReference>
<dbReference type="InterPro" id="IPR005719">
    <property type="entry name" value="Dihydroorotate_DH_2"/>
</dbReference>
<feature type="binding site" evidence="15">
    <location>
        <position position="197"/>
    </location>
    <ligand>
        <name>substrate</name>
    </ligand>
</feature>
<dbReference type="CDD" id="cd04738">
    <property type="entry name" value="DHOD_2_like"/>
    <property type="match status" value="1"/>
</dbReference>
<comment type="function">
    <text evidence="1 15">Catalyzes the conversion of dihydroorotate to orotate with quinone as electron acceptor.</text>
</comment>
<keyword evidence="9 15" id="KW-0288">FMN</keyword>
<keyword evidence="18" id="KW-1185">Reference proteome</keyword>
<comment type="pathway">
    <text evidence="4">Pyrimidine metabolism; UMP biosynthesis via de novo pathway; orotate from (S)-dihydroorotate (NAD(+) route): step 1/1.</text>
</comment>
<dbReference type="GO" id="GO:0004589">
    <property type="term" value="F:dihydroorotate dehydrogenase (NAD+) activity"/>
    <property type="evidence" value="ECO:0007669"/>
    <property type="project" value="UniProtKB-EC"/>
</dbReference>
<dbReference type="NCBIfam" id="TIGR01036">
    <property type="entry name" value="pyrD_sub2"/>
    <property type="match status" value="1"/>
</dbReference>
<evidence type="ECO:0000256" key="10">
    <source>
        <dbReference type="ARBA" id="ARBA00022975"/>
    </source>
</evidence>
<dbReference type="Proteomes" id="UP000267017">
    <property type="component" value="Unassembled WGS sequence"/>
</dbReference>
<evidence type="ECO:0000313" key="18">
    <source>
        <dbReference type="Proteomes" id="UP000267017"/>
    </source>
</evidence>
<feature type="domain" description="Dihydroorotate dehydrogenase catalytic" evidence="16">
    <location>
        <begin position="64"/>
        <end position="359"/>
    </location>
</feature>
<evidence type="ECO:0000256" key="8">
    <source>
        <dbReference type="ARBA" id="ARBA00022630"/>
    </source>
</evidence>
<evidence type="ECO:0000256" key="15">
    <source>
        <dbReference type="HAMAP-Rule" id="MF_00225"/>
    </source>
</evidence>
<dbReference type="EC" id="1.3.5.2" evidence="15"/>
<comment type="subcellular location">
    <subcellularLocation>
        <location evidence="15">Cell membrane</location>
        <topology evidence="15">Peripheral membrane protein</topology>
    </subcellularLocation>
    <subcellularLocation>
        <location evidence="3">Membrane</location>
    </subcellularLocation>
</comment>
<evidence type="ECO:0000256" key="14">
    <source>
        <dbReference type="ARBA" id="ARBA00048996"/>
    </source>
</evidence>
<evidence type="ECO:0000256" key="2">
    <source>
        <dbReference type="ARBA" id="ARBA00003616"/>
    </source>
</evidence>
<comment type="catalytic activity">
    <reaction evidence="13 15">
        <text>(S)-dihydroorotate + a quinone = orotate + a quinol</text>
        <dbReference type="Rhea" id="RHEA:30187"/>
        <dbReference type="ChEBI" id="CHEBI:24646"/>
        <dbReference type="ChEBI" id="CHEBI:30839"/>
        <dbReference type="ChEBI" id="CHEBI:30864"/>
        <dbReference type="ChEBI" id="CHEBI:132124"/>
        <dbReference type="EC" id="1.3.5.2"/>
    </reaction>
</comment>
<dbReference type="PROSITE" id="PS00912">
    <property type="entry name" value="DHODEHASE_2"/>
    <property type="match status" value="1"/>
</dbReference>
<feature type="binding site" evidence="15">
    <location>
        <position position="316"/>
    </location>
    <ligand>
        <name>FMN</name>
        <dbReference type="ChEBI" id="CHEBI:58210"/>
    </ligand>
</feature>
<feature type="binding site" evidence="15">
    <location>
        <begin position="266"/>
        <end position="267"/>
    </location>
    <ligand>
        <name>substrate</name>
    </ligand>
</feature>
<organism evidence="17 18">
    <name type="scientific">Paenibacillus oralis</name>
    <dbReference type="NCBI Taxonomy" id="2490856"/>
    <lineage>
        <taxon>Bacteria</taxon>
        <taxon>Bacillati</taxon>
        <taxon>Bacillota</taxon>
        <taxon>Bacilli</taxon>
        <taxon>Bacillales</taxon>
        <taxon>Paenibacillaceae</taxon>
        <taxon>Paenibacillus</taxon>
    </lineage>
</organism>
<feature type="binding site" evidence="15">
    <location>
        <begin position="130"/>
        <end position="134"/>
    </location>
    <ligand>
        <name>substrate</name>
    </ligand>
</feature>
<comment type="subunit">
    <text evidence="15">Monomer.</text>
</comment>
<evidence type="ECO:0000256" key="7">
    <source>
        <dbReference type="ARBA" id="ARBA00011669"/>
    </source>
</evidence>